<accession>A0A0E9X2K3</accession>
<reference evidence="1" key="1">
    <citation type="submission" date="2014-11" db="EMBL/GenBank/DDBJ databases">
        <authorList>
            <person name="Amaro Gonzalez C."/>
        </authorList>
    </citation>
    <scope>NUCLEOTIDE SEQUENCE</scope>
</reference>
<name>A0A0E9X2K3_ANGAN</name>
<dbReference type="EMBL" id="GBXM01011788">
    <property type="protein sequence ID" value="JAH96789.1"/>
    <property type="molecule type" value="Transcribed_RNA"/>
</dbReference>
<proteinExistence type="predicted"/>
<organism evidence="1">
    <name type="scientific">Anguilla anguilla</name>
    <name type="common">European freshwater eel</name>
    <name type="synonym">Muraena anguilla</name>
    <dbReference type="NCBI Taxonomy" id="7936"/>
    <lineage>
        <taxon>Eukaryota</taxon>
        <taxon>Metazoa</taxon>
        <taxon>Chordata</taxon>
        <taxon>Craniata</taxon>
        <taxon>Vertebrata</taxon>
        <taxon>Euteleostomi</taxon>
        <taxon>Actinopterygii</taxon>
        <taxon>Neopterygii</taxon>
        <taxon>Teleostei</taxon>
        <taxon>Anguilliformes</taxon>
        <taxon>Anguillidae</taxon>
        <taxon>Anguilla</taxon>
    </lineage>
</organism>
<sequence length="116" mass="13208">MLFVALQSSSPCVGLKMRGRGVFGNSSQTHAPVFVKTDRGFRRKQTGNPSMRVKTLQQQQQQRFLQSQFAAPSTTKTSVHLPLHHLTERGGGEAPKRPRKVFLFIFYFFILSLPRF</sequence>
<dbReference type="AlphaFoldDB" id="A0A0E9X2K3"/>
<reference evidence="1" key="2">
    <citation type="journal article" date="2015" name="Fish Shellfish Immunol.">
        <title>Early steps in the European eel (Anguilla anguilla)-Vibrio vulnificus interaction in the gills: Role of the RtxA13 toxin.</title>
        <authorList>
            <person name="Callol A."/>
            <person name="Pajuelo D."/>
            <person name="Ebbesson L."/>
            <person name="Teles M."/>
            <person name="MacKenzie S."/>
            <person name="Amaro C."/>
        </authorList>
    </citation>
    <scope>NUCLEOTIDE SEQUENCE</scope>
</reference>
<protein>
    <submittedName>
        <fullName evidence="1">Uncharacterized protein</fullName>
    </submittedName>
</protein>
<evidence type="ECO:0000313" key="1">
    <source>
        <dbReference type="EMBL" id="JAH96789.1"/>
    </source>
</evidence>